<comment type="caution">
    <text evidence="2">The sequence shown here is derived from an EMBL/GenBank/DDBJ whole genome shotgun (WGS) entry which is preliminary data.</text>
</comment>
<dbReference type="EMBL" id="MNAD01001310">
    <property type="protein sequence ID" value="OJT06400.1"/>
    <property type="molecule type" value="Genomic_DNA"/>
</dbReference>
<organism evidence="2 3">
    <name type="scientific">Trametes pubescens</name>
    <name type="common">White-rot fungus</name>
    <dbReference type="NCBI Taxonomy" id="154538"/>
    <lineage>
        <taxon>Eukaryota</taxon>
        <taxon>Fungi</taxon>
        <taxon>Dikarya</taxon>
        <taxon>Basidiomycota</taxon>
        <taxon>Agaricomycotina</taxon>
        <taxon>Agaricomycetes</taxon>
        <taxon>Polyporales</taxon>
        <taxon>Polyporaceae</taxon>
        <taxon>Trametes</taxon>
    </lineage>
</organism>
<evidence type="ECO:0000313" key="3">
    <source>
        <dbReference type="Proteomes" id="UP000184267"/>
    </source>
</evidence>
<dbReference type="Proteomes" id="UP000184267">
    <property type="component" value="Unassembled WGS sequence"/>
</dbReference>
<gene>
    <name evidence="2" type="ORF">TRAPUB_2746</name>
</gene>
<dbReference type="AlphaFoldDB" id="A0A1M2VFQ5"/>
<accession>A0A1M2VFQ5</accession>
<name>A0A1M2VFQ5_TRAPU</name>
<feature type="region of interest" description="Disordered" evidence="1">
    <location>
        <begin position="98"/>
        <end position="129"/>
    </location>
</feature>
<proteinExistence type="predicted"/>
<sequence length="240" mass="26795">MPQRSSNKRSRPDEMYDAAALSSLPLKKMRTAEGEVPDLQAAVSGWYMPPCYYPGYYPPGYYVIPLVPGPSNYWPWPQSVGTHDPHYSEVQTAANTLPGATDDQAAGAPLPDAPENAHTQRPRRKNNDIAPTLIPGIRSGICGFSGCQVSLDPKKGENNRKHLKEKHLSNDTLGNNAELTCEWSGCGRQIEGKRMMAHIEKDHIGYAYQCLVPRCRHAWKGSRAKDWTTHMNREHSGWRG</sequence>
<protein>
    <submittedName>
        <fullName evidence="2">Uncharacterized protein</fullName>
    </submittedName>
</protein>
<evidence type="ECO:0000313" key="2">
    <source>
        <dbReference type="EMBL" id="OJT06400.1"/>
    </source>
</evidence>
<evidence type="ECO:0000256" key="1">
    <source>
        <dbReference type="SAM" id="MobiDB-lite"/>
    </source>
</evidence>
<keyword evidence="3" id="KW-1185">Reference proteome</keyword>
<reference evidence="2 3" key="1">
    <citation type="submission" date="2016-10" db="EMBL/GenBank/DDBJ databases">
        <title>Genome sequence of the basidiomycete white-rot fungus Trametes pubescens.</title>
        <authorList>
            <person name="Makela M.R."/>
            <person name="Granchi Z."/>
            <person name="Peng M."/>
            <person name="De Vries R.P."/>
            <person name="Grigoriev I."/>
            <person name="Riley R."/>
            <person name="Hilden K."/>
        </authorList>
    </citation>
    <scope>NUCLEOTIDE SEQUENCE [LARGE SCALE GENOMIC DNA]</scope>
    <source>
        <strain evidence="2 3">FBCC735</strain>
    </source>
</reference>
<dbReference type="OrthoDB" id="6365676at2759"/>